<reference evidence="8 9" key="1">
    <citation type="submission" date="2019-01" db="EMBL/GenBank/DDBJ databases">
        <title>Genomic analysis of febrile catheter-associated UTI E. coli isolates.</title>
        <authorList>
            <person name="Potter R."/>
            <person name="Zou Z."/>
            <person name="Henderson J."/>
            <person name="Dantas G."/>
        </authorList>
    </citation>
    <scope>NUCLEOTIDE SEQUENCE [LARGE SCALE GENOMIC DNA]</scope>
    <source>
        <strain evidence="8 9">29_CAASB</strain>
    </source>
</reference>
<keyword evidence="4" id="KW-0732">Signal</keyword>
<proteinExistence type="predicted"/>
<dbReference type="InterPro" id="IPR000184">
    <property type="entry name" value="Bac_surfAg_D15"/>
</dbReference>
<evidence type="ECO:0000313" key="9">
    <source>
        <dbReference type="Proteomes" id="UP000288730"/>
    </source>
</evidence>
<evidence type="ECO:0000256" key="1">
    <source>
        <dbReference type="ARBA" id="ARBA00004370"/>
    </source>
</evidence>
<name>A0A444R479_ECOLX</name>
<comment type="subcellular location">
    <subcellularLocation>
        <location evidence="1">Membrane</location>
    </subcellularLocation>
</comment>
<dbReference type="GO" id="GO:0097347">
    <property type="term" value="C:TAM protein secretion complex"/>
    <property type="evidence" value="ECO:0007669"/>
    <property type="project" value="TreeGrafter"/>
</dbReference>
<dbReference type="Proteomes" id="UP000288730">
    <property type="component" value="Unassembled WGS sequence"/>
</dbReference>
<gene>
    <name evidence="8" type="ORF">EPS76_29515</name>
</gene>
<dbReference type="GO" id="GO:0009306">
    <property type="term" value="P:protein secretion"/>
    <property type="evidence" value="ECO:0007669"/>
    <property type="project" value="TreeGrafter"/>
</dbReference>
<evidence type="ECO:0000256" key="4">
    <source>
        <dbReference type="ARBA" id="ARBA00022729"/>
    </source>
</evidence>
<evidence type="ECO:0000256" key="5">
    <source>
        <dbReference type="ARBA" id="ARBA00023136"/>
    </source>
</evidence>
<dbReference type="PANTHER" id="PTHR12815">
    <property type="entry name" value="SORTING AND ASSEMBLY MACHINERY SAMM50 PROTEIN FAMILY MEMBER"/>
    <property type="match status" value="1"/>
</dbReference>
<evidence type="ECO:0000256" key="2">
    <source>
        <dbReference type="ARBA" id="ARBA00022452"/>
    </source>
</evidence>
<keyword evidence="5" id="KW-0472">Membrane</keyword>
<feature type="non-terminal residue" evidence="8">
    <location>
        <position position="1"/>
    </location>
</feature>
<evidence type="ECO:0000256" key="6">
    <source>
        <dbReference type="ARBA" id="ARBA00023237"/>
    </source>
</evidence>
<dbReference type="EMBL" id="SCJN01000653">
    <property type="protein sequence ID" value="RXC95687.1"/>
    <property type="molecule type" value="Genomic_DNA"/>
</dbReference>
<organism evidence="8 9">
    <name type="scientific">Escherichia coli</name>
    <dbReference type="NCBI Taxonomy" id="562"/>
    <lineage>
        <taxon>Bacteria</taxon>
        <taxon>Pseudomonadati</taxon>
        <taxon>Pseudomonadota</taxon>
        <taxon>Gammaproteobacteria</taxon>
        <taxon>Enterobacterales</taxon>
        <taxon>Enterobacteriaceae</taxon>
        <taxon>Escherichia</taxon>
    </lineage>
</organism>
<evidence type="ECO:0000259" key="7">
    <source>
        <dbReference type="Pfam" id="PF01103"/>
    </source>
</evidence>
<dbReference type="Pfam" id="PF01103">
    <property type="entry name" value="Omp85"/>
    <property type="match status" value="1"/>
</dbReference>
<keyword evidence="3" id="KW-0812">Transmembrane</keyword>
<evidence type="ECO:0000313" key="8">
    <source>
        <dbReference type="EMBL" id="RXC95687.1"/>
    </source>
</evidence>
<dbReference type="Gene3D" id="2.40.160.50">
    <property type="entry name" value="membrane protein fhac: a member of the omp85/tpsb transporter family"/>
    <property type="match status" value="1"/>
</dbReference>
<dbReference type="AlphaFoldDB" id="A0A444R479"/>
<comment type="caution">
    <text evidence="8">The sequence shown here is derived from an EMBL/GenBank/DDBJ whole genome shotgun (WGS) entry which is preliminary data.</text>
</comment>
<dbReference type="RefSeq" id="WP_164907232.1">
    <property type="nucleotide sequence ID" value="NZ_SCJO01000261.1"/>
</dbReference>
<keyword evidence="6" id="KW-0998">Cell outer membrane</keyword>
<keyword evidence="2" id="KW-1134">Transmembrane beta strand</keyword>
<evidence type="ECO:0000256" key="3">
    <source>
        <dbReference type="ARBA" id="ARBA00022692"/>
    </source>
</evidence>
<accession>A0A444R479</accession>
<dbReference type="GO" id="GO:0009279">
    <property type="term" value="C:cell outer membrane"/>
    <property type="evidence" value="ECO:0007669"/>
    <property type="project" value="TreeGrafter"/>
</dbReference>
<feature type="domain" description="Bacterial surface antigen (D15)" evidence="7">
    <location>
        <begin position="2"/>
        <end position="101"/>
    </location>
</feature>
<dbReference type="InterPro" id="IPR039910">
    <property type="entry name" value="D15-like"/>
</dbReference>
<sequence length="104" mass="11398">RSIRGYKYKSIAPKYANGDLKGASKLITGSLEYQYNVTGKWWGAVFVDSGEAVSDIRRSDFKTGTGVGVRWESPVGPIKLDFAVPVADKDEHGLQFYIGLGPEL</sequence>
<dbReference type="PANTHER" id="PTHR12815:SF47">
    <property type="entry name" value="TRANSLOCATION AND ASSEMBLY MODULE SUBUNIT TAMA"/>
    <property type="match status" value="1"/>
</dbReference>
<protein>
    <recommendedName>
        <fullName evidence="7">Bacterial surface antigen (D15) domain-containing protein</fullName>
    </recommendedName>
</protein>